<dbReference type="EMBL" id="BSOZ01000082">
    <property type="protein sequence ID" value="GLS06008.1"/>
    <property type="molecule type" value="Genomic_DNA"/>
</dbReference>
<comment type="caution">
    <text evidence="2">The sequence shown here is derived from an EMBL/GenBank/DDBJ whole genome shotgun (WGS) entry which is preliminary data.</text>
</comment>
<evidence type="ECO:0000313" key="2">
    <source>
        <dbReference type="EMBL" id="GLS06008.1"/>
    </source>
</evidence>
<evidence type="ECO:0000313" key="3">
    <source>
        <dbReference type="Proteomes" id="UP001156836"/>
    </source>
</evidence>
<reference evidence="3" key="1">
    <citation type="journal article" date="2019" name="Int. J. Syst. Evol. Microbiol.">
        <title>The Global Catalogue of Microorganisms (GCM) 10K type strain sequencing project: providing services to taxonomists for standard genome sequencing and annotation.</title>
        <authorList>
            <consortium name="The Broad Institute Genomics Platform"/>
            <consortium name="The Broad Institute Genome Sequencing Center for Infectious Disease"/>
            <person name="Wu L."/>
            <person name="Ma J."/>
        </authorList>
    </citation>
    <scope>NUCLEOTIDE SEQUENCE [LARGE SCALE GENOMIC DNA]</scope>
    <source>
        <strain evidence="3">NBRC 104970</strain>
    </source>
</reference>
<protein>
    <recommendedName>
        <fullName evidence="1">Chemoreceptor zinc-binding domain-containing protein</fullName>
    </recommendedName>
</protein>
<dbReference type="InterPro" id="IPR025991">
    <property type="entry name" value="Chemoreceptor_zinc-bind_dom"/>
</dbReference>
<sequence length="117" mass="13263">MDLNVALKAHGEWRLKFRIAIGKQQHLDARHIAADDCCPLGQWLHGEARKHFSDLPAYTECLRQHALFHREAAKVANSINAKRYREAEVMLLPGSAYAQHSTAFGVAVIRLRSQLYS</sequence>
<dbReference type="Gene3D" id="1.20.120.30">
    <property type="entry name" value="Aspartate receptor, ligand-binding domain"/>
    <property type="match status" value="1"/>
</dbReference>
<accession>A0ABQ6BVJ3</accession>
<proteinExistence type="predicted"/>
<organism evidence="2 3">
    <name type="scientific">Chitiniphilus shinanonensis</name>
    <dbReference type="NCBI Taxonomy" id="553088"/>
    <lineage>
        <taxon>Bacteria</taxon>
        <taxon>Pseudomonadati</taxon>
        <taxon>Pseudomonadota</taxon>
        <taxon>Betaproteobacteria</taxon>
        <taxon>Neisseriales</taxon>
        <taxon>Chitinibacteraceae</taxon>
        <taxon>Chitiniphilus</taxon>
    </lineage>
</organism>
<name>A0ABQ6BVJ3_9NEIS</name>
<dbReference type="Proteomes" id="UP001156836">
    <property type="component" value="Unassembled WGS sequence"/>
</dbReference>
<dbReference type="RefSeq" id="WP_018748937.1">
    <property type="nucleotide sequence ID" value="NZ_BAABUF010000025.1"/>
</dbReference>
<dbReference type="Pfam" id="PF13682">
    <property type="entry name" value="CZB"/>
    <property type="match status" value="1"/>
</dbReference>
<feature type="domain" description="Chemoreceptor zinc-binding" evidence="1">
    <location>
        <begin position="10"/>
        <end position="75"/>
    </location>
</feature>
<keyword evidence="3" id="KW-1185">Reference proteome</keyword>
<evidence type="ECO:0000259" key="1">
    <source>
        <dbReference type="Pfam" id="PF13682"/>
    </source>
</evidence>
<gene>
    <name evidence="2" type="ORF">GCM10007860_31720</name>
</gene>